<evidence type="ECO:0000259" key="9">
    <source>
        <dbReference type="PROSITE" id="PS50206"/>
    </source>
</evidence>
<dbReference type="InterPro" id="IPR018200">
    <property type="entry name" value="USP_CS"/>
</dbReference>
<feature type="compositionally biased region" description="Low complexity" evidence="8">
    <location>
        <begin position="560"/>
        <end position="576"/>
    </location>
</feature>
<feature type="compositionally biased region" description="Polar residues" evidence="8">
    <location>
        <begin position="1"/>
        <end position="22"/>
    </location>
</feature>
<dbReference type="CDD" id="cd02257">
    <property type="entry name" value="Peptidase_C19"/>
    <property type="match status" value="1"/>
</dbReference>
<proteinExistence type="inferred from homology"/>
<feature type="domain" description="USP" evidence="10">
    <location>
        <begin position="637"/>
        <end position="1023"/>
    </location>
</feature>
<evidence type="ECO:0000256" key="2">
    <source>
        <dbReference type="ARBA" id="ARBA00009085"/>
    </source>
</evidence>
<feature type="compositionally biased region" description="Pro residues" evidence="8">
    <location>
        <begin position="592"/>
        <end position="601"/>
    </location>
</feature>
<dbReference type="InterPro" id="IPR036873">
    <property type="entry name" value="Rhodanese-like_dom_sf"/>
</dbReference>
<feature type="region of interest" description="Disordered" evidence="8">
    <location>
        <begin position="918"/>
        <end position="940"/>
    </location>
</feature>
<feature type="compositionally biased region" description="Polar residues" evidence="8">
    <location>
        <begin position="165"/>
        <end position="177"/>
    </location>
</feature>
<gene>
    <name evidence="11" type="ORF">QBC41DRAFT_323701</name>
</gene>
<dbReference type="InterPro" id="IPR028889">
    <property type="entry name" value="USP"/>
</dbReference>
<keyword evidence="4" id="KW-0645">Protease</keyword>
<feature type="domain" description="Rhodanese" evidence="9">
    <location>
        <begin position="359"/>
        <end position="485"/>
    </location>
</feature>
<accession>A0AA39ZBE2</accession>
<feature type="region of interest" description="Disordered" evidence="8">
    <location>
        <begin position="550"/>
        <end position="614"/>
    </location>
</feature>
<dbReference type="InterPro" id="IPR038765">
    <property type="entry name" value="Papain-like_cys_pep_sf"/>
</dbReference>
<evidence type="ECO:0000256" key="5">
    <source>
        <dbReference type="ARBA" id="ARBA00022786"/>
    </source>
</evidence>
<evidence type="ECO:0000313" key="11">
    <source>
        <dbReference type="EMBL" id="KAK0667531.1"/>
    </source>
</evidence>
<dbReference type="GO" id="GO:0006508">
    <property type="term" value="P:proteolysis"/>
    <property type="evidence" value="ECO:0007669"/>
    <property type="project" value="UniProtKB-KW"/>
</dbReference>
<keyword evidence="12" id="KW-1185">Reference proteome</keyword>
<dbReference type="Pfam" id="PF00443">
    <property type="entry name" value="UCH"/>
    <property type="match status" value="1"/>
</dbReference>
<dbReference type="EC" id="3.4.19.12" evidence="3"/>
<keyword evidence="5" id="KW-0833">Ubl conjugation pathway</keyword>
<organism evidence="11 12">
    <name type="scientific">Cercophora samala</name>
    <dbReference type="NCBI Taxonomy" id="330535"/>
    <lineage>
        <taxon>Eukaryota</taxon>
        <taxon>Fungi</taxon>
        <taxon>Dikarya</taxon>
        <taxon>Ascomycota</taxon>
        <taxon>Pezizomycotina</taxon>
        <taxon>Sordariomycetes</taxon>
        <taxon>Sordariomycetidae</taxon>
        <taxon>Sordariales</taxon>
        <taxon>Lasiosphaeriaceae</taxon>
        <taxon>Cercophora</taxon>
    </lineage>
</organism>
<dbReference type="Gene3D" id="3.90.70.10">
    <property type="entry name" value="Cysteine proteinases"/>
    <property type="match status" value="1"/>
</dbReference>
<dbReference type="Gene3D" id="3.40.250.10">
    <property type="entry name" value="Rhodanese-like domain"/>
    <property type="match status" value="1"/>
</dbReference>
<dbReference type="InterPro" id="IPR050164">
    <property type="entry name" value="Peptidase_C19"/>
</dbReference>
<dbReference type="GO" id="GO:0005634">
    <property type="term" value="C:nucleus"/>
    <property type="evidence" value="ECO:0007669"/>
    <property type="project" value="TreeGrafter"/>
</dbReference>
<reference evidence="11" key="1">
    <citation type="submission" date="2023-06" db="EMBL/GenBank/DDBJ databases">
        <title>Genome-scale phylogeny and comparative genomics of the fungal order Sordariales.</title>
        <authorList>
            <consortium name="Lawrence Berkeley National Laboratory"/>
            <person name="Hensen N."/>
            <person name="Bonometti L."/>
            <person name="Westerberg I."/>
            <person name="Brannstrom I.O."/>
            <person name="Guillou S."/>
            <person name="Cros-Aarteil S."/>
            <person name="Calhoun S."/>
            <person name="Haridas S."/>
            <person name="Kuo A."/>
            <person name="Mondo S."/>
            <person name="Pangilinan J."/>
            <person name="Riley R."/>
            <person name="Labutti K."/>
            <person name="Andreopoulos B."/>
            <person name="Lipzen A."/>
            <person name="Chen C."/>
            <person name="Yanf M."/>
            <person name="Daum C."/>
            <person name="Ng V."/>
            <person name="Clum A."/>
            <person name="Steindorff A."/>
            <person name="Ohm R."/>
            <person name="Martin F."/>
            <person name="Silar P."/>
            <person name="Natvig D."/>
            <person name="Lalanne C."/>
            <person name="Gautier V."/>
            <person name="Ament-Velasquez S.L."/>
            <person name="Kruys A."/>
            <person name="Hutchinson M.I."/>
            <person name="Powell A.J."/>
            <person name="Barry K."/>
            <person name="Miller A.N."/>
            <person name="Grigoriev I.V."/>
            <person name="Debuchy R."/>
            <person name="Gladieux P."/>
            <person name="Thoren M.H."/>
            <person name="Johannesson H."/>
        </authorList>
    </citation>
    <scope>NUCLEOTIDE SEQUENCE</scope>
    <source>
        <strain evidence="11">CBS 307.81</strain>
    </source>
</reference>
<evidence type="ECO:0000256" key="1">
    <source>
        <dbReference type="ARBA" id="ARBA00000707"/>
    </source>
</evidence>
<dbReference type="InterPro" id="IPR001394">
    <property type="entry name" value="Peptidase_C19_UCH"/>
</dbReference>
<feature type="region of interest" description="Disordered" evidence="8">
    <location>
        <begin position="218"/>
        <end position="249"/>
    </location>
</feature>
<dbReference type="InterPro" id="IPR001763">
    <property type="entry name" value="Rhodanese-like_dom"/>
</dbReference>
<comment type="caution">
    <text evidence="11">The sequence shown here is derived from an EMBL/GenBank/DDBJ whole genome shotgun (WGS) entry which is preliminary data.</text>
</comment>
<dbReference type="PROSITE" id="PS50206">
    <property type="entry name" value="RHODANESE_3"/>
    <property type="match status" value="1"/>
</dbReference>
<keyword evidence="7" id="KW-0788">Thiol protease</keyword>
<dbReference type="SUPFAM" id="SSF52821">
    <property type="entry name" value="Rhodanese/Cell cycle control phosphatase"/>
    <property type="match status" value="1"/>
</dbReference>
<evidence type="ECO:0000256" key="7">
    <source>
        <dbReference type="ARBA" id="ARBA00022807"/>
    </source>
</evidence>
<dbReference type="EMBL" id="JAULSY010000070">
    <property type="protein sequence ID" value="KAK0667531.1"/>
    <property type="molecule type" value="Genomic_DNA"/>
</dbReference>
<protein>
    <recommendedName>
        <fullName evidence="3">ubiquitinyl hydrolase 1</fullName>
        <ecNumber evidence="3">3.4.19.12</ecNumber>
    </recommendedName>
</protein>
<comment type="catalytic activity">
    <reaction evidence="1">
        <text>Thiol-dependent hydrolysis of ester, thioester, amide, peptide and isopeptide bonds formed by the C-terminal Gly of ubiquitin (a 76-residue protein attached to proteins as an intracellular targeting signal).</text>
        <dbReference type="EC" id="3.4.19.12"/>
    </reaction>
</comment>
<feature type="region of interest" description="Disordered" evidence="8">
    <location>
        <begin position="146"/>
        <end position="206"/>
    </location>
</feature>
<evidence type="ECO:0000256" key="4">
    <source>
        <dbReference type="ARBA" id="ARBA00022670"/>
    </source>
</evidence>
<dbReference type="GO" id="GO:0004843">
    <property type="term" value="F:cysteine-type deubiquitinase activity"/>
    <property type="evidence" value="ECO:0007669"/>
    <property type="project" value="UniProtKB-EC"/>
</dbReference>
<dbReference type="GO" id="GO:0005829">
    <property type="term" value="C:cytosol"/>
    <property type="evidence" value="ECO:0007669"/>
    <property type="project" value="TreeGrafter"/>
</dbReference>
<dbReference type="PANTHER" id="PTHR24006:SF888">
    <property type="entry name" value="UBIQUITIN CARBOXYL-TERMINAL HYDROLASE 30"/>
    <property type="match status" value="1"/>
</dbReference>
<comment type="similarity">
    <text evidence="2">Belongs to the peptidase C19 family.</text>
</comment>
<name>A0AA39ZBE2_9PEZI</name>
<evidence type="ECO:0000256" key="6">
    <source>
        <dbReference type="ARBA" id="ARBA00022801"/>
    </source>
</evidence>
<feature type="region of interest" description="Disordered" evidence="8">
    <location>
        <begin position="1"/>
        <end position="37"/>
    </location>
</feature>
<evidence type="ECO:0000256" key="8">
    <source>
        <dbReference type="SAM" id="MobiDB-lite"/>
    </source>
</evidence>
<dbReference type="GO" id="GO:0016579">
    <property type="term" value="P:protein deubiquitination"/>
    <property type="evidence" value="ECO:0007669"/>
    <property type="project" value="InterPro"/>
</dbReference>
<evidence type="ECO:0000313" key="12">
    <source>
        <dbReference type="Proteomes" id="UP001174997"/>
    </source>
</evidence>
<dbReference type="Proteomes" id="UP001174997">
    <property type="component" value="Unassembled WGS sequence"/>
</dbReference>
<dbReference type="SMART" id="SM00450">
    <property type="entry name" value="RHOD"/>
    <property type="match status" value="1"/>
</dbReference>
<evidence type="ECO:0000259" key="10">
    <source>
        <dbReference type="PROSITE" id="PS50235"/>
    </source>
</evidence>
<sequence>MAGSVTMTDHAASSSAAPTNGLSNGGGKGPRRPLPHIDDITSVEVDLDAHAPIERVVQMAENYLRQAESSKTFGRPDLALKDYIRANIIALDLIKKNKGWVSMQRDFRALHERYTRLLKQLGATHTEFERIKVEIKADNARTGVQPAIPRQSLNGGHFLKGNGVERTNSATNGSPSTPLSPPRTKPMVGPKPQGLHGNAVSDPSAKAQELAQRFANLRTSTTQTTQDPRVRTQPIVSPSSTAVPGSPPPPFSQTALGGLPRMPDAIYNPPRGTVSKEAAALPSSTPRAMFSRTGSVSSINIAKALRPSMTGEIFSTAQSFDRPTSNKRTKLSLPGYHDETITVKELLQYQQAGSREISILIVDIRSREEFDEGHILSQATICVEPAVLSRPHISGQDIVNSMILAPSSEQMLFEKRFEFDLVVFYDQSSTVIPPTPSNSVERAVFNFFGALSFYDFVGDKAAKSRPKLLEGGLDAWTSMVGKASLQTSSTIDPYANQTSTAMTKSFLNQKQKYAARPIQNLEEAKRWEKTISDPTSIIPIRTTEDFLRRYPPVSGHKESMVSSAEASPSSQSPESPLYDRISREQNFYSSLPSPPARPAPAVPRRSHSGLSDEPVLAKVAGVAAPADPRRPLRKNRTGLHNPGNHCFANSSLQSLFATPGFCQEIYDGSWRDEYKAPKKLEENIANPQLLMKCLENLFQWINTGSFKFIQAKTFMQYVRYIHSKSIGTNNDNDLFGGPNQHDAQEFYHFILATIDDETNTRRDREEQVRNEYTPREGTPLQNAVKFWDKYIETHHSLVTKYFRGVDVYINTCSNCNHEFQTFEVSDLRILHFSPKASHVTTLRELLDYSASSEKLDGATCGQCKSNKDRSRARKFARLPDRLVFCFERSAGVEDQTKLKNIVKFPIQGLDMRPYFAAPETEHAPRKPVPKKKQKDAPEEDYHHYEGDMVYDCYAVTMHIGKTTKSGHYIEYVKDDRSSDPDSWWECNDTLVRPIKVGPKYPEERKKLYGKDDSTPYLVYYERRGTRN</sequence>
<feature type="compositionally biased region" description="Polar residues" evidence="8">
    <location>
        <begin position="218"/>
        <end position="227"/>
    </location>
</feature>
<dbReference type="SUPFAM" id="SSF54001">
    <property type="entry name" value="Cysteine proteinases"/>
    <property type="match status" value="1"/>
</dbReference>
<keyword evidence="6 11" id="KW-0378">Hydrolase</keyword>
<dbReference type="AlphaFoldDB" id="A0AA39ZBE2"/>
<dbReference type="PANTHER" id="PTHR24006">
    <property type="entry name" value="UBIQUITIN CARBOXYL-TERMINAL HYDROLASE"/>
    <property type="match status" value="1"/>
</dbReference>
<dbReference type="PROSITE" id="PS00972">
    <property type="entry name" value="USP_1"/>
    <property type="match status" value="1"/>
</dbReference>
<feature type="compositionally biased region" description="Polar residues" evidence="8">
    <location>
        <begin position="234"/>
        <end position="243"/>
    </location>
</feature>
<dbReference type="PROSITE" id="PS50235">
    <property type="entry name" value="USP_3"/>
    <property type="match status" value="1"/>
</dbReference>
<evidence type="ECO:0000256" key="3">
    <source>
        <dbReference type="ARBA" id="ARBA00012759"/>
    </source>
</evidence>